<dbReference type="Proteomes" id="UP000029500">
    <property type="component" value="Chromosome"/>
</dbReference>
<name>A0A089MAU5_9BACL</name>
<dbReference type="RefSeq" id="WP_025705557.1">
    <property type="nucleotide sequence ID" value="NZ_CP009287.1"/>
</dbReference>
<reference evidence="2 3" key="1">
    <citation type="submission" date="2014-08" db="EMBL/GenBank/DDBJ databases">
        <title>Comparative genomics of the Paenibacillus odorifer group.</title>
        <authorList>
            <person name="den Bakker H.C."/>
            <person name="Tsai Y.-C."/>
            <person name="Martin N."/>
            <person name="Korlach J."/>
            <person name="Wiedmann M."/>
        </authorList>
    </citation>
    <scope>NUCLEOTIDE SEQUENCE [LARGE SCALE GENOMIC DNA]</scope>
    <source>
        <strain evidence="2 3">DSM 15220</strain>
    </source>
</reference>
<proteinExistence type="predicted"/>
<evidence type="ECO:0000313" key="3">
    <source>
        <dbReference type="Proteomes" id="UP000029500"/>
    </source>
</evidence>
<dbReference type="EMBL" id="CP009287">
    <property type="protein sequence ID" value="AIQ70921.1"/>
    <property type="molecule type" value="Genomic_DNA"/>
</dbReference>
<accession>A0A089MAU5</accession>
<dbReference type="KEGG" id="pgm:PGRAT_27315"/>
<feature type="region of interest" description="Disordered" evidence="1">
    <location>
        <begin position="43"/>
        <end position="62"/>
    </location>
</feature>
<evidence type="ECO:0000256" key="1">
    <source>
        <dbReference type="SAM" id="MobiDB-lite"/>
    </source>
</evidence>
<dbReference type="HOGENOM" id="CLU_2899856_0_0_9"/>
<sequence>MEKSVNYPLSFAKQCFIYFLVCLVAFNFRAIPYQNEQTDIAGGIEPNPLKKMHDLQPQRANG</sequence>
<protein>
    <submittedName>
        <fullName evidence="2">Uncharacterized protein</fullName>
    </submittedName>
</protein>
<dbReference type="AlphaFoldDB" id="A0A089MAU5"/>
<evidence type="ECO:0000313" key="2">
    <source>
        <dbReference type="EMBL" id="AIQ70921.1"/>
    </source>
</evidence>
<gene>
    <name evidence="2" type="ORF">PGRAT_27315</name>
</gene>
<organism evidence="2 3">
    <name type="scientific">Paenibacillus graminis</name>
    <dbReference type="NCBI Taxonomy" id="189425"/>
    <lineage>
        <taxon>Bacteria</taxon>
        <taxon>Bacillati</taxon>
        <taxon>Bacillota</taxon>
        <taxon>Bacilli</taxon>
        <taxon>Bacillales</taxon>
        <taxon>Paenibacillaceae</taxon>
        <taxon>Paenibacillus</taxon>
    </lineage>
</organism>
<keyword evidence="3" id="KW-1185">Reference proteome</keyword>